<dbReference type="Proteomes" id="UP000266975">
    <property type="component" value="Unassembled WGS sequence"/>
</dbReference>
<evidence type="ECO:0000256" key="1">
    <source>
        <dbReference type="SAM" id="MobiDB-lite"/>
    </source>
</evidence>
<gene>
    <name evidence="3" type="ORF">C5L39_09355</name>
</gene>
<proteinExistence type="predicted"/>
<keyword evidence="2" id="KW-0472">Membrane</keyword>
<dbReference type="EMBL" id="PTJO01000006">
    <property type="protein sequence ID" value="RNE48267.1"/>
    <property type="molecule type" value="Genomic_DNA"/>
</dbReference>
<feature type="transmembrane region" description="Helical" evidence="2">
    <location>
        <begin position="86"/>
        <end position="107"/>
    </location>
</feature>
<keyword evidence="2" id="KW-1133">Transmembrane helix</keyword>
<evidence type="ECO:0000256" key="2">
    <source>
        <dbReference type="SAM" id="Phobius"/>
    </source>
</evidence>
<comment type="caution">
    <text evidence="3">The sequence shown here is derived from an EMBL/GenBank/DDBJ whole genome shotgun (WGS) entry which is preliminary data.</text>
</comment>
<name>A0A3M8K4V3_9CORY</name>
<evidence type="ECO:0000313" key="3">
    <source>
        <dbReference type="EMBL" id="RNE48267.1"/>
    </source>
</evidence>
<dbReference type="OrthoDB" id="4774281at2"/>
<accession>A0A3M8K4V3</accession>
<keyword evidence="2" id="KW-0812">Transmembrane</keyword>
<feature type="transmembrane region" description="Helical" evidence="2">
    <location>
        <begin position="43"/>
        <end position="66"/>
    </location>
</feature>
<sequence length="148" mass="16620">MTTDADFANLRPPSPQTAEDLASSIDPAVQAERNRQSSRQAMIWLAAIPGITFGMGFLLLLITRMIGGPECTTGEATWLCTRSSQIWWPIVTSIVPIVGVFGTAIIMNRKLKSYTRWRTWMGVFWFMVPFCMMWMLTVGQVLITALMP</sequence>
<protein>
    <submittedName>
        <fullName evidence="3">Uncharacterized protein</fullName>
    </submittedName>
</protein>
<reference evidence="3 4" key="1">
    <citation type="submission" date="2018-02" db="EMBL/GenBank/DDBJ databases">
        <title>Corynebacterium alimpuense sp. nov., a marine obligate actinomycete isolated from sediments of Valparaiso bay, Chile.</title>
        <authorList>
            <person name="Claverias F."/>
            <person name="Gonzales-Siles L."/>
            <person name="Salva-Serra F."/>
            <person name="Inganaes E."/>
            <person name="Molin K."/>
            <person name="Cumsille A."/>
            <person name="Undabarrena A."/>
            <person name="Couve E."/>
            <person name="Moore E.R.B."/>
            <person name="Gomila M."/>
            <person name="Camara B."/>
        </authorList>
    </citation>
    <scope>NUCLEOTIDE SEQUENCE [LARGE SCALE GENOMIC DNA]</scope>
    <source>
        <strain evidence="3 4">CCUG 69366</strain>
    </source>
</reference>
<evidence type="ECO:0000313" key="4">
    <source>
        <dbReference type="Proteomes" id="UP000266975"/>
    </source>
</evidence>
<organism evidence="3 4">
    <name type="scientific">Corynebacterium alimapuense</name>
    <dbReference type="NCBI Taxonomy" id="1576874"/>
    <lineage>
        <taxon>Bacteria</taxon>
        <taxon>Bacillati</taxon>
        <taxon>Actinomycetota</taxon>
        <taxon>Actinomycetes</taxon>
        <taxon>Mycobacteriales</taxon>
        <taxon>Corynebacteriaceae</taxon>
        <taxon>Corynebacterium</taxon>
    </lineage>
</organism>
<feature type="region of interest" description="Disordered" evidence="1">
    <location>
        <begin position="1"/>
        <end position="23"/>
    </location>
</feature>
<dbReference type="AlphaFoldDB" id="A0A3M8K4V3"/>
<feature type="transmembrane region" description="Helical" evidence="2">
    <location>
        <begin position="119"/>
        <end position="143"/>
    </location>
</feature>
<keyword evidence="4" id="KW-1185">Reference proteome</keyword>